<feature type="transmembrane region" description="Helical" evidence="2">
    <location>
        <begin position="271"/>
        <end position="291"/>
    </location>
</feature>
<evidence type="ECO:0000259" key="3">
    <source>
        <dbReference type="SMART" id="SM00014"/>
    </source>
</evidence>
<dbReference type="SMART" id="SM00014">
    <property type="entry name" value="acidPPc"/>
    <property type="match status" value="1"/>
</dbReference>
<dbReference type="Gene3D" id="1.20.144.10">
    <property type="entry name" value="Phosphatidic acid phosphatase type 2/haloperoxidase"/>
    <property type="match status" value="1"/>
</dbReference>
<dbReference type="EMBL" id="JACMHY010000009">
    <property type="protein sequence ID" value="MBC2867651.1"/>
    <property type="molecule type" value="Genomic_DNA"/>
</dbReference>
<dbReference type="SUPFAM" id="SSF48317">
    <property type="entry name" value="Acid phosphatase/Vanadium-dependent haloperoxidase"/>
    <property type="match status" value="1"/>
</dbReference>
<proteinExistence type="predicted"/>
<keyword evidence="2" id="KW-0472">Membrane</keyword>
<evidence type="ECO:0000313" key="4">
    <source>
        <dbReference type="EMBL" id="MBC2867651.1"/>
    </source>
</evidence>
<feature type="transmembrane region" description="Helical" evidence="2">
    <location>
        <begin position="242"/>
        <end position="259"/>
    </location>
</feature>
<dbReference type="InterPro" id="IPR000326">
    <property type="entry name" value="PAP2/HPO"/>
</dbReference>
<protein>
    <submittedName>
        <fullName evidence="4">Phosphatase PAP2 family protein</fullName>
    </submittedName>
</protein>
<keyword evidence="5" id="KW-1185">Reference proteome</keyword>
<name>A0A7X1I392_9ACTN</name>
<keyword evidence="2" id="KW-0812">Transmembrane</keyword>
<dbReference type="Pfam" id="PF01569">
    <property type="entry name" value="PAP2"/>
    <property type="match status" value="1"/>
</dbReference>
<reference evidence="4 5" key="1">
    <citation type="submission" date="2020-08" db="EMBL/GenBank/DDBJ databases">
        <title>Whole-Genome Sequence of French Clinical Streptomyces mexicanus Strain Q0842.</title>
        <authorList>
            <person name="Boxberger M."/>
            <person name="La Scola B."/>
        </authorList>
    </citation>
    <scope>NUCLEOTIDE SEQUENCE [LARGE SCALE GENOMIC DNA]</scope>
    <source>
        <strain evidence="4 5">Marseille-Q0842</strain>
    </source>
</reference>
<feature type="transmembrane region" description="Helical" evidence="2">
    <location>
        <begin position="94"/>
        <end position="114"/>
    </location>
</feature>
<dbReference type="Proteomes" id="UP000517694">
    <property type="component" value="Unassembled WGS sequence"/>
</dbReference>
<dbReference type="AlphaFoldDB" id="A0A7X1I392"/>
<organism evidence="4 5">
    <name type="scientific">Streptomyces mexicanus</name>
    <dbReference type="NCBI Taxonomy" id="178566"/>
    <lineage>
        <taxon>Bacteria</taxon>
        <taxon>Bacillati</taxon>
        <taxon>Actinomycetota</taxon>
        <taxon>Actinomycetes</taxon>
        <taxon>Kitasatosporales</taxon>
        <taxon>Streptomycetaceae</taxon>
        <taxon>Streptomyces</taxon>
    </lineage>
</organism>
<accession>A0A7X1I392</accession>
<feature type="region of interest" description="Disordered" evidence="1">
    <location>
        <begin position="1"/>
        <end position="34"/>
    </location>
</feature>
<feature type="transmembrane region" description="Helical" evidence="2">
    <location>
        <begin position="171"/>
        <end position="191"/>
    </location>
</feature>
<keyword evidence="2" id="KW-1133">Transmembrane helix</keyword>
<feature type="compositionally biased region" description="Low complexity" evidence="1">
    <location>
        <begin position="7"/>
        <end position="19"/>
    </location>
</feature>
<sequence>MHGTTVPRRAAANPPRAGPSACAGPDGKHPPARYRSPQGHPWLCVTLCAFLSAKLDPVPTSPDLDRQNAPDRRRASAVEAAGLPRVPGRASSGCLALLIGLPALLFSLITWQVVGHGPLLGADRWVSRELVRPDRFSEVLADLGNVQVAVPVLVLVVGYVAWRGRCAGVRWWWGAPGAAAVLMAVLPAVVVPLKDWTHRGGTSVMPPGDGYFPSGHTATAAVAYGAAALVLLPWVRSRRARGAVVAVWGVLVLAVSYGLVRRGYHWPLDVVASWCLSLVLLTLLFLTLGPLSRSTCRRSAGTASRRTGPS</sequence>
<evidence type="ECO:0000256" key="2">
    <source>
        <dbReference type="SAM" id="Phobius"/>
    </source>
</evidence>
<gene>
    <name evidence="4" type="ORF">H1R13_22595</name>
</gene>
<feature type="domain" description="Phosphatidic acid phosphatase type 2/haloperoxidase" evidence="3">
    <location>
        <begin position="156"/>
        <end position="285"/>
    </location>
</feature>
<evidence type="ECO:0000256" key="1">
    <source>
        <dbReference type="SAM" id="MobiDB-lite"/>
    </source>
</evidence>
<feature type="transmembrane region" description="Helical" evidence="2">
    <location>
        <begin position="143"/>
        <end position="162"/>
    </location>
</feature>
<feature type="transmembrane region" description="Helical" evidence="2">
    <location>
        <begin position="211"/>
        <end position="235"/>
    </location>
</feature>
<comment type="caution">
    <text evidence="4">The sequence shown here is derived from an EMBL/GenBank/DDBJ whole genome shotgun (WGS) entry which is preliminary data.</text>
</comment>
<evidence type="ECO:0000313" key="5">
    <source>
        <dbReference type="Proteomes" id="UP000517694"/>
    </source>
</evidence>
<dbReference type="InterPro" id="IPR036938">
    <property type="entry name" value="PAP2/HPO_sf"/>
</dbReference>